<gene>
    <name evidence="1" type="ORF">I4J89_31175</name>
</gene>
<dbReference type="RefSeq" id="WP_196417687.1">
    <property type="nucleotide sequence ID" value="NZ_JADQTO010000017.1"/>
</dbReference>
<name>A0A931G554_9ACTN</name>
<dbReference type="EMBL" id="JADQTO010000017">
    <property type="protein sequence ID" value="MBG0565919.1"/>
    <property type="molecule type" value="Genomic_DNA"/>
</dbReference>
<dbReference type="InterPro" id="IPR022074">
    <property type="entry name" value="DUF3626"/>
</dbReference>
<dbReference type="Pfam" id="PF12294">
    <property type="entry name" value="DUF3626"/>
    <property type="match status" value="1"/>
</dbReference>
<proteinExistence type="predicted"/>
<comment type="caution">
    <text evidence="1">The sequence shown here is derived from an EMBL/GenBank/DDBJ whole genome shotgun (WGS) entry which is preliminary data.</text>
</comment>
<keyword evidence="2" id="KW-1185">Reference proteome</keyword>
<evidence type="ECO:0000313" key="1">
    <source>
        <dbReference type="EMBL" id="MBG0565919.1"/>
    </source>
</evidence>
<protein>
    <submittedName>
        <fullName evidence="1">DUF3626 domain-containing protein</fullName>
    </submittedName>
</protein>
<organism evidence="1 2">
    <name type="scientific">Actinoplanes aureus</name>
    <dbReference type="NCBI Taxonomy" id="2792083"/>
    <lineage>
        <taxon>Bacteria</taxon>
        <taxon>Bacillati</taxon>
        <taxon>Actinomycetota</taxon>
        <taxon>Actinomycetes</taxon>
        <taxon>Micromonosporales</taxon>
        <taxon>Micromonosporaceae</taxon>
        <taxon>Actinoplanes</taxon>
    </lineage>
</organism>
<accession>A0A931G554</accession>
<dbReference type="Proteomes" id="UP000598146">
    <property type="component" value="Unassembled WGS sequence"/>
</dbReference>
<reference evidence="1" key="1">
    <citation type="submission" date="2020-11" db="EMBL/GenBank/DDBJ databases">
        <title>Isolation and identification of active actinomycetes.</title>
        <authorList>
            <person name="Sun X."/>
        </authorList>
    </citation>
    <scope>NUCLEOTIDE SEQUENCE</scope>
    <source>
        <strain evidence="1">NEAU-A11</strain>
    </source>
</reference>
<dbReference type="AlphaFoldDB" id="A0A931G554"/>
<sequence length="325" mass="34218">MTAAAERALAHVRALFPSPGGFPVPAAVTVNFHPDRLAADGRTVAECLAADGVYRNQFETRISNGGLNAHLGGARESWEHRMFGGAYTGPTGRPVYGALNLAGHPDGAAPRFGSCHLVLTPRVAARSTFSHGDSVTEPTVLGTSGTFAAVWAALLGEVTRTGSALGVAAASPPQWAAELATRAAAYAAWPAEPGPPPVPAGRSLDAYIEAQVHGGLPLDGNVTAVVADPSFRGTSTEASLARLGVPIRWHHGFRLPAGDFPADLRGPAVPPLARLVADRYQRPVLDAEVIGRAARSVVRSPHEWSRFDDPLQQIKYLWHILVLRG</sequence>
<evidence type="ECO:0000313" key="2">
    <source>
        <dbReference type="Proteomes" id="UP000598146"/>
    </source>
</evidence>